<feature type="region of interest" description="Disordered" evidence="1">
    <location>
        <begin position="219"/>
        <end position="270"/>
    </location>
</feature>
<name>A0A8R1HKC2_CAEJA</name>
<dbReference type="Proteomes" id="UP000005237">
    <property type="component" value="Unassembled WGS sequence"/>
</dbReference>
<dbReference type="InterPro" id="IPR030559">
    <property type="entry name" value="PolZ_Rev3"/>
</dbReference>
<dbReference type="Gene3D" id="3.30.342.10">
    <property type="entry name" value="DNA Polymerase, chain B, domain 1"/>
    <property type="match status" value="1"/>
</dbReference>
<evidence type="ECO:0000259" key="2">
    <source>
        <dbReference type="PROSITE" id="PS00028"/>
    </source>
</evidence>
<protein>
    <submittedName>
        <fullName evidence="3">C2H2-type domain-containing protein</fullName>
    </submittedName>
</protein>
<keyword evidence="4" id="KW-1185">Reference proteome</keyword>
<dbReference type="GO" id="GO:0000724">
    <property type="term" value="P:double-strand break repair via homologous recombination"/>
    <property type="evidence" value="ECO:0007669"/>
    <property type="project" value="TreeGrafter"/>
</dbReference>
<evidence type="ECO:0000256" key="1">
    <source>
        <dbReference type="SAM" id="MobiDB-lite"/>
    </source>
</evidence>
<dbReference type="GO" id="GO:0005634">
    <property type="term" value="C:nucleus"/>
    <property type="evidence" value="ECO:0007669"/>
    <property type="project" value="TreeGrafter"/>
</dbReference>
<evidence type="ECO:0000313" key="4">
    <source>
        <dbReference type="Proteomes" id="UP000005237"/>
    </source>
</evidence>
<sequence>MYSQYGALQTRSLRTVMDAATPIYGYQDELEDFVKVYFSSPWYLQKATHALGKESHHKAIFQPYEAHIPFHLQFFIDNSIFGMDNIHLSRVKFRVDSTNPDGEICYKDVTFGEVKFDECLNLLSPYERKTNCQLECDALVTDILNVEMHTKNVHSSNPGLEYIWREEKERCDALGILLEDVFNSYEPRKAKLWPQERDMLRTARRVARQLRHERNMSENLDGGFKNVRRRPKGVHESGGLSKRSVGLNEAKRIASTGNRTRAARVAGEHSTTEPPMLVFLIPRN</sequence>
<dbReference type="EnsemblMetazoa" id="CJA04213b.1">
    <property type="protein sequence ID" value="CJA04213b.1"/>
    <property type="gene ID" value="WBGene00123417"/>
</dbReference>
<dbReference type="AlphaFoldDB" id="A0A8R1HKC2"/>
<organism evidence="3 4">
    <name type="scientific">Caenorhabditis japonica</name>
    <dbReference type="NCBI Taxonomy" id="281687"/>
    <lineage>
        <taxon>Eukaryota</taxon>
        <taxon>Metazoa</taxon>
        <taxon>Ecdysozoa</taxon>
        <taxon>Nematoda</taxon>
        <taxon>Chromadorea</taxon>
        <taxon>Rhabditida</taxon>
        <taxon>Rhabditina</taxon>
        <taxon>Rhabditomorpha</taxon>
        <taxon>Rhabditoidea</taxon>
        <taxon>Rhabditidae</taxon>
        <taxon>Peloderinae</taxon>
        <taxon>Caenorhabditis</taxon>
    </lineage>
</organism>
<dbReference type="PROSITE" id="PS00028">
    <property type="entry name" value="ZINC_FINGER_C2H2_1"/>
    <property type="match status" value="1"/>
</dbReference>
<accession>A0A8R1HKC2</accession>
<dbReference type="GO" id="GO:0016035">
    <property type="term" value="C:zeta DNA polymerase complex"/>
    <property type="evidence" value="ECO:0007669"/>
    <property type="project" value="InterPro"/>
</dbReference>
<reference evidence="4" key="1">
    <citation type="submission" date="2010-08" db="EMBL/GenBank/DDBJ databases">
        <authorList>
            <consortium name="Caenorhabditis japonica Sequencing Consortium"/>
            <person name="Wilson R.K."/>
        </authorList>
    </citation>
    <scope>NUCLEOTIDE SEQUENCE [LARGE SCALE GENOMIC DNA]</scope>
    <source>
        <strain evidence="4">DF5081</strain>
    </source>
</reference>
<feature type="domain" description="C2H2-type" evidence="2">
    <location>
        <begin position="132"/>
        <end position="154"/>
    </location>
</feature>
<dbReference type="PANTHER" id="PTHR45812">
    <property type="entry name" value="DNA POLYMERASE ZETA CATALYTIC SUBUNIT"/>
    <property type="match status" value="1"/>
</dbReference>
<evidence type="ECO:0000313" key="3">
    <source>
        <dbReference type="EnsemblMetazoa" id="CJA04213b.1"/>
    </source>
</evidence>
<dbReference type="PANTHER" id="PTHR45812:SF1">
    <property type="entry name" value="DNA POLYMERASE ZETA CATALYTIC SUBUNIT"/>
    <property type="match status" value="1"/>
</dbReference>
<proteinExistence type="predicted"/>
<dbReference type="GO" id="GO:0003887">
    <property type="term" value="F:DNA-directed DNA polymerase activity"/>
    <property type="evidence" value="ECO:0007669"/>
    <property type="project" value="TreeGrafter"/>
</dbReference>
<reference evidence="3" key="2">
    <citation type="submission" date="2022-06" db="UniProtKB">
        <authorList>
            <consortium name="EnsemblMetazoa"/>
        </authorList>
    </citation>
    <scope>IDENTIFICATION</scope>
    <source>
        <strain evidence="3">DF5081</strain>
    </source>
</reference>
<dbReference type="GO" id="GO:0042276">
    <property type="term" value="P:error-prone translesion synthesis"/>
    <property type="evidence" value="ECO:0007669"/>
    <property type="project" value="TreeGrafter"/>
</dbReference>
<dbReference type="InterPro" id="IPR012337">
    <property type="entry name" value="RNaseH-like_sf"/>
</dbReference>
<dbReference type="InterPro" id="IPR013087">
    <property type="entry name" value="Znf_C2H2_type"/>
</dbReference>
<dbReference type="SUPFAM" id="SSF53098">
    <property type="entry name" value="Ribonuclease H-like"/>
    <property type="match status" value="1"/>
</dbReference>